<dbReference type="AlphaFoldDB" id="A0A9P4N773"/>
<proteinExistence type="predicted"/>
<gene>
    <name evidence="1" type="ORF">CC78DRAFT_540861</name>
</gene>
<keyword evidence="2" id="KW-1185">Reference proteome</keyword>
<name>A0A9P4N773_9PLEO</name>
<sequence>MSPAHSAPQAPAPVPKGCKDTSRVAPAVILEAMLEPEIFRGRESTKLFEEATPQCRGQFCDDREENHSTSQIGWQFLIKLQTGETSEESRMRYWEEIYLCSILCRNFEYEDSTGVTITTLGCDFEADEKEFATDHFYTSEAILANHQKEHQGGTE</sequence>
<dbReference type="Proteomes" id="UP000800093">
    <property type="component" value="Unassembled WGS sequence"/>
</dbReference>
<accession>A0A9P4N773</accession>
<evidence type="ECO:0000313" key="1">
    <source>
        <dbReference type="EMBL" id="KAF2268603.1"/>
    </source>
</evidence>
<comment type="caution">
    <text evidence="1">The sequence shown here is derived from an EMBL/GenBank/DDBJ whole genome shotgun (WGS) entry which is preliminary data.</text>
</comment>
<dbReference type="EMBL" id="ML986586">
    <property type="protein sequence ID" value="KAF2268603.1"/>
    <property type="molecule type" value="Genomic_DNA"/>
</dbReference>
<reference evidence="2" key="1">
    <citation type="journal article" date="2020" name="Stud. Mycol.">
        <title>101 Dothideomycetes genomes: A test case for predicting lifestyles and emergence of pathogens.</title>
        <authorList>
            <person name="Haridas S."/>
            <person name="Albert R."/>
            <person name="Binder M."/>
            <person name="Bloem J."/>
            <person name="LaButti K."/>
            <person name="Salamov A."/>
            <person name="Andreopoulos B."/>
            <person name="Baker S."/>
            <person name="Barry K."/>
            <person name="Bills G."/>
            <person name="Bluhm B."/>
            <person name="Cannon C."/>
            <person name="Castanera R."/>
            <person name="Culley D."/>
            <person name="Daum C."/>
            <person name="Ezra D."/>
            <person name="Gonzalez J."/>
            <person name="Henrissat B."/>
            <person name="Kuo A."/>
            <person name="Liang C."/>
            <person name="Lipzen A."/>
            <person name="Lutzoni F."/>
            <person name="Magnuson J."/>
            <person name="Mondo S."/>
            <person name="Nolan M."/>
            <person name="Ohm R."/>
            <person name="Pangilinan J."/>
            <person name="Park H.-J."/>
            <person name="Ramirez L."/>
            <person name="Alfaro M."/>
            <person name="Sun H."/>
            <person name="Tritt A."/>
            <person name="Yoshinaga Y."/>
            <person name="Zwiers L.-H."/>
            <person name="Turgeon B."/>
            <person name="Goodwin S."/>
            <person name="Spatafora J."/>
            <person name="Crous P."/>
            <person name="Grigoriev I."/>
        </authorList>
    </citation>
    <scope>NUCLEOTIDE SEQUENCE [LARGE SCALE GENOMIC DNA]</scope>
    <source>
        <strain evidence="2">CBS 304.66</strain>
    </source>
</reference>
<organism evidence="1 2">
    <name type="scientific">Lojkania enalia</name>
    <dbReference type="NCBI Taxonomy" id="147567"/>
    <lineage>
        <taxon>Eukaryota</taxon>
        <taxon>Fungi</taxon>
        <taxon>Dikarya</taxon>
        <taxon>Ascomycota</taxon>
        <taxon>Pezizomycotina</taxon>
        <taxon>Dothideomycetes</taxon>
        <taxon>Pleosporomycetidae</taxon>
        <taxon>Pleosporales</taxon>
        <taxon>Pleosporales incertae sedis</taxon>
        <taxon>Lojkania</taxon>
    </lineage>
</organism>
<protein>
    <submittedName>
        <fullName evidence="1">Uncharacterized protein</fullName>
    </submittedName>
</protein>
<evidence type="ECO:0000313" key="2">
    <source>
        <dbReference type="Proteomes" id="UP000800093"/>
    </source>
</evidence>